<dbReference type="Proteomes" id="UP000245383">
    <property type="component" value="Unassembled WGS sequence"/>
</dbReference>
<keyword evidence="3" id="KW-1185">Reference proteome</keyword>
<reference evidence="2 3" key="1">
    <citation type="journal article" date="2018" name="MBio">
        <title>Comparative Genomics Reveals the Core Gene Toolbox for the Fungus-Insect Symbiosis.</title>
        <authorList>
            <person name="Wang Y."/>
            <person name="Stata M."/>
            <person name="Wang W."/>
            <person name="Stajich J.E."/>
            <person name="White M.M."/>
            <person name="Moncalvo J.M."/>
        </authorList>
    </citation>
    <scope>NUCLEOTIDE SEQUENCE [LARGE SCALE GENOMIC DNA]</scope>
    <source>
        <strain evidence="2 3">SWE-8-4</strain>
    </source>
</reference>
<dbReference type="AlphaFoldDB" id="A0A2T9YXG7"/>
<name>A0A2T9YXG7_9FUNG</name>
<protein>
    <recommendedName>
        <fullName evidence="4">CCHC-type domain-containing protein</fullName>
    </recommendedName>
</protein>
<sequence length="404" mass="46266">MVDHSKNIPLTFAGVIKKSKSLSKVSVKHKVTDIYDPEPIVIPSLYGSERNLAISLKDYQNKIVQVISCITDNIDNESTSYTYDKAKKILYMHFYDCEGAIEFKKKKIIFEGQELRIMSNTVVFSKNTIKITIPTYEGRSYRSLIESIKEQITPKGKIIDMIMWVNEKGTKSTHDVKILIELHEGKTLPTFLEIEGAKYSMIYQGAPKACNYCKNDQHYTKDCPIIAEKNYQKRVRNERNLKSRTNINTTKPQTQKNKFDTMEKKDSKNTFFFKTDPLKRRKILQSKKINTVDHETKKKNTVKPILDSDLDLDSDANLECQDKNILEQKSKNIGCIITSNHINQANAPQIKKNNNQCRDIDPSTNIVNISGEDQDAIMDGENDTEPGITENNPNADKKKTNLKL</sequence>
<dbReference type="EMBL" id="MBFR01000020">
    <property type="protein sequence ID" value="PVU97019.1"/>
    <property type="molecule type" value="Genomic_DNA"/>
</dbReference>
<evidence type="ECO:0000256" key="1">
    <source>
        <dbReference type="SAM" id="MobiDB-lite"/>
    </source>
</evidence>
<proteinExistence type="predicted"/>
<feature type="region of interest" description="Disordered" evidence="1">
    <location>
        <begin position="376"/>
        <end position="404"/>
    </location>
</feature>
<accession>A0A2T9YXG7</accession>
<evidence type="ECO:0008006" key="4">
    <source>
        <dbReference type="Google" id="ProtNLM"/>
    </source>
</evidence>
<evidence type="ECO:0000313" key="2">
    <source>
        <dbReference type="EMBL" id="PVU97019.1"/>
    </source>
</evidence>
<feature type="compositionally biased region" description="Basic and acidic residues" evidence="1">
    <location>
        <begin position="395"/>
        <end position="404"/>
    </location>
</feature>
<evidence type="ECO:0000313" key="3">
    <source>
        <dbReference type="Proteomes" id="UP000245383"/>
    </source>
</evidence>
<comment type="caution">
    <text evidence="2">The sequence shown here is derived from an EMBL/GenBank/DDBJ whole genome shotgun (WGS) entry which is preliminary data.</text>
</comment>
<organism evidence="2 3">
    <name type="scientific">Smittium simulii</name>
    <dbReference type="NCBI Taxonomy" id="133385"/>
    <lineage>
        <taxon>Eukaryota</taxon>
        <taxon>Fungi</taxon>
        <taxon>Fungi incertae sedis</taxon>
        <taxon>Zoopagomycota</taxon>
        <taxon>Kickxellomycotina</taxon>
        <taxon>Harpellomycetes</taxon>
        <taxon>Harpellales</taxon>
        <taxon>Legeriomycetaceae</taxon>
        <taxon>Smittium</taxon>
    </lineage>
</organism>
<gene>
    <name evidence="2" type="ORF">BB561_000818</name>
</gene>